<protein>
    <submittedName>
        <fullName evidence="1">Uncharacterized protein</fullName>
    </submittedName>
</protein>
<dbReference type="RefSeq" id="WP_129117618.1">
    <property type="nucleotide sequence ID" value="NZ_BSUI01000040.1"/>
</dbReference>
<organism evidence="1 2">
    <name type="scientific">Deinococcus metallilatus</name>
    <dbReference type="NCBI Taxonomy" id="1211322"/>
    <lineage>
        <taxon>Bacteria</taxon>
        <taxon>Thermotogati</taxon>
        <taxon>Deinococcota</taxon>
        <taxon>Deinococci</taxon>
        <taxon>Deinococcales</taxon>
        <taxon>Deinococcaceae</taxon>
        <taxon>Deinococcus</taxon>
    </lineage>
</organism>
<comment type="caution">
    <text evidence="1">The sequence shown here is derived from an EMBL/GenBank/DDBJ whole genome shotgun (WGS) entry which is preliminary data.</text>
</comment>
<accession>A0AAJ5FBJ2</accession>
<sequence>MRLPAWRGHYPDADFWEPWHMAVLHHGGMGGSPPPVSVMADLYHPARPVNNPASRLLLTFEKRTLLGHLPPEMRLEHTVPQSLLDECLEAPVEDLHAFWGNLDSHVHKHVVPDEQPHLDAAARAIRGEVRRRGLDPDLDPDFFPTAVTDAASYAALARAILFVALLANTPLRFHLYCARADFVPYAALTLNIDMPEAFLQAHGESGTREVVLGLHLAVAERLSLPRETLFVPILNREVNFSTLYAPKAAQSSRLRAGGRSSIVILQ</sequence>
<dbReference type="AlphaFoldDB" id="A0AAJ5FBJ2"/>
<evidence type="ECO:0000313" key="1">
    <source>
        <dbReference type="EMBL" id="TLK31037.1"/>
    </source>
</evidence>
<gene>
    <name evidence="1" type="ORF">FCS05_03680</name>
</gene>
<name>A0AAJ5FBJ2_9DEIO</name>
<reference evidence="1 2" key="1">
    <citation type="submission" date="2019-04" db="EMBL/GenBank/DDBJ databases">
        <title>Deinococcus metalilatus MA1002 mutant No.5.</title>
        <authorList>
            <person name="Park W."/>
            <person name="Park C."/>
        </authorList>
    </citation>
    <scope>NUCLEOTIDE SEQUENCE [LARGE SCALE GENOMIC DNA]</scope>
    <source>
        <strain evidence="1 2">MA1002-m5</strain>
    </source>
</reference>
<evidence type="ECO:0000313" key="2">
    <source>
        <dbReference type="Proteomes" id="UP000308000"/>
    </source>
</evidence>
<dbReference type="EMBL" id="VBRC01000002">
    <property type="protein sequence ID" value="TLK31037.1"/>
    <property type="molecule type" value="Genomic_DNA"/>
</dbReference>
<proteinExistence type="predicted"/>
<dbReference type="Proteomes" id="UP000308000">
    <property type="component" value="Unassembled WGS sequence"/>
</dbReference>